<dbReference type="PATRIC" id="fig|1300222.3.peg.830"/>
<sequence>MRTVVVIIENPRHGNRQYKHKFGSRSAIDRYLNHPNRVHLKVISIRQYDEELDKGIPFTLK</sequence>
<keyword evidence="2" id="KW-1185">Reference proteome</keyword>
<gene>
    <name evidence="1" type="ORF">I532_03970</name>
</gene>
<dbReference type="AlphaFoldDB" id="M8DMN0"/>
<evidence type="ECO:0000313" key="2">
    <source>
        <dbReference type="Proteomes" id="UP000012081"/>
    </source>
</evidence>
<proteinExistence type="predicted"/>
<evidence type="ECO:0000313" key="1">
    <source>
        <dbReference type="EMBL" id="EMT54732.1"/>
    </source>
</evidence>
<protein>
    <submittedName>
        <fullName evidence="1">Uncharacterized protein</fullName>
    </submittedName>
</protein>
<organism evidence="1 2">
    <name type="scientific">Brevibacillus borstelensis AK1</name>
    <dbReference type="NCBI Taxonomy" id="1300222"/>
    <lineage>
        <taxon>Bacteria</taxon>
        <taxon>Bacillati</taxon>
        <taxon>Bacillota</taxon>
        <taxon>Bacilli</taxon>
        <taxon>Bacillales</taxon>
        <taxon>Paenibacillaceae</taxon>
        <taxon>Brevibacillus</taxon>
    </lineage>
</organism>
<dbReference type="EMBL" id="APBN01000001">
    <property type="protein sequence ID" value="EMT54732.1"/>
    <property type="molecule type" value="Genomic_DNA"/>
</dbReference>
<reference evidence="1 2" key="1">
    <citation type="submission" date="2013-03" db="EMBL/GenBank/DDBJ databases">
        <title>Assembly of a new bacterial strain Brevibacillus borstelensis AK1.</title>
        <authorList>
            <person name="Rajan I."/>
            <person name="PoliReddy D."/>
            <person name="Sugumar T."/>
            <person name="Rathinam K."/>
            <person name="Alqarawi S."/>
            <person name="Khalil A.B."/>
            <person name="Sivakumar N."/>
        </authorList>
    </citation>
    <scope>NUCLEOTIDE SEQUENCE [LARGE SCALE GENOMIC DNA]</scope>
    <source>
        <strain evidence="1 2">AK1</strain>
    </source>
</reference>
<dbReference type="Proteomes" id="UP000012081">
    <property type="component" value="Unassembled WGS sequence"/>
</dbReference>
<accession>M8DMN0</accession>
<dbReference type="RefSeq" id="WP_003386541.1">
    <property type="nucleotide sequence ID" value="NZ_APBN01000001.1"/>
</dbReference>
<comment type="caution">
    <text evidence="1">The sequence shown here is derived from an EMBL/GenBank/DDBJ whole genome shotgun (WGS) entry which is preliminary data.</text>
</comment>
<name>M8DMN0_9BACL</name>
<dbReference type="STRING" id="1300222.I532_03970"/>